<evidence type="ECO:0000313" key="2">
    <source>
        <dbReference type="Proteomes" id="UP000837803"/>
    </source>
</evidence>
<evidence type="ECO:0000313" key="1">
    <source>
        <dbReference type="EMBL" id="CAH1002700.1"/>
    </source>
</evidence>
<reference evidence="1" key="1">
    <citation type="submission" date="2021-12" db="EMBL/GenBank/DDBJ databases">
        <authorList>
            <person name="Rodrigo-Torres L."/>
            <person name="Arahal R. D."/>
            <person name="Lucena T."/>
        </authorList>
    </citation>
    <scope>NUCLEOTIDE SEQUENCE</scope>
    <source>
        <strain evidence="1">CECT 8419</strain>
    </source>
</reference>
<dbReference type="Proteomes" id="UP000837803">
    <property type="component" value="Unassembled WGS sequence"/>
</dbReference>
<comment type="caution">
    <text evidence="1">The sequence shown here is derived from an EMBL/GenBank/DDBJ whole genome shotgun (WGS) entry which is preliminary data.</text>
</comment>
<sequence length="57" mass="6453">MFHLMKKLMLSTVAIADEEAILAEQPTPEDRMELQCIGKAWASFCVSVRDRGRSNLN</sequence>
<accession>A0ABM9B5N7</accession>
<proteinExistence type="predicted"/>
<gene>
    <name evidence="1" type="ORF">LEM8419_03572</name>
</gene>
<protein>
    <submittedName>
        <fullName evidence="1">Uncharacterized protein</fullName>
    </submittedName>
</protein>
<dbReference type="EMBL" id="CAKLPZ010000007">
    <property type="protein sequence ID" value="CAH1002700.1"/>
    <property type="molecule type" value="Genomic_DNA"/>
</dbReference>
<name>A0ABM9B5N7_9BACT</name>
<keyword evidence="2" id="KW-1185">Reference proteome</keyword>
<organism evidence="1 2">
    <name type="scientific">Neolewinella maritima</name>
    <dbReference type="NCBI Taxonomy" id="1383882"/>
    <lineage>
        <taxon>Bacteria</taxon>
        <taxon>Pseudomonadati</taxon>
        <taxon>Bacteroidota</taxon>
        <taxon>Saprospiria</taxon>
        <taxon>Saprospirales</taxon>
        <taxon>Lewinellaceae</taxon>
        <taxon>Neolewinella</taxon>
    </lineage>
</organism>